<accession>A0A0D2U6I9</accession>
<dbReference type="PANTHER" id="PTHR13466">
    <property type="entry name" value="TEX2 PROTEIN-RELATED"/>
    <property type="match status" value="1"/>
</dbReference>
<comment type="subcellular location">
    <subcellularLocation>
        <location evidence="1">Endoplasmic reticulum membrane</location>
    </subcellularLocation>
</comment>
<evidence type="ECO:0000256" key="3">
    <source>
        <dbReference type="ARBA" id="ARBA00022692"/>
    </source>
</evidence>
<dbReference type="InterPro" id="IPR031468">
    <property type="entry name" value="SMP_LBD"/>
</dbReference>
<name>A0A0D2U6I9_CAPO3</name>
<evidence type="ECO:0000256" key="1">
    <source>
        <dbReference type="ARBA" id="ARBA00004586"/>
    </source>
</evidence>
<keyword evidence="5 10" id="KW-1133">Transmembrane helix</keyword>
<proteinExistence type="predicted"/>
<dbReference type="CDD" id="cd21671">
    <property type="entry name" value="SMP_Mmm1"/>
    <property type="match status" value="1"/>
</dbReference>
<evidence type="ECO:0000256" key="2">
    <source>
        <dbReference type="ARBA" id="ARBA00022448"/>
    </source>
</evidence>
<evidence type="ECO:0000313" key="12">
    <source>
        <dbReference type="EMBL" id="KJE90771.1"/>
    </source>
</evidence>
<evidence type="ECO:0000256" key="4">
    <source>
        <dbReference type="ARBA" id="ARBA00022824"/>
    </source>
</evidence>
<organism evidence="12 13">
    <name type="scientific">Capsaspora owczarzaki (strain ATCC 30864)</name>
    <dbReference type="NCBI Taxonomy" id="595528"/>
    <lineage>
        <taxon>Eukaryota</taxon>
        <taxon>Filasterea</taxon>
        <taxon>Capsaspora</taxon>
    </lineage>
</organism>
<keyword evidence="7" id="KW-0446">Lipid-binding</keyword>
<keyword evidence="3 10" id="KW-0812">Transmembrane</keyword>
<protein>
    <recommendedName>
        <fullName evidence="11">SMP-LTD domain-containing protein</fullName>
    </recommendedName>
</protein>
<dbReference type="AlphaFoldDB" id="A0A0D2U6I9"/>
<dbReference type="GO" id="GO:0006869">
    <property type="term" value="P:lipid transport"/>
    <property type="evidence" value="ECO:0007669"/>
    <property type="project" value="UniProtKB-KW"/>
</dbReference>
<dbReference type="InParanoid" id="A0A0D2U6I9"/>
<dbReference type="STRING" id="595528.A0A0D2U6I9"/>
<keyword evidence="2" id="KW-0813">Transport</keyword>
<keyword evidence="13" id="KW-1185">Reference proteome</keyword>
<dbReference type="FunCoup" id="A0A0D2U6I9">
    <property type="interactions" value="65"/>
</dbReference>
<gene>
    <name evidence="12" type="ORF">CAOG_002026</name>
</gene>
<keyword evidence="8 10" id="KW-0472">Membrane</keyword>
<feature type="region of interest" description="Disordered" evidence="9">
    <location>
        <begin position="114"/>
        <end position="147"/>
    </location>
</feature>
<evidence type="ECO:0000256" key="7">
    <source>
        <dbReference type="ARBA" id="ARBA00023121"/>
    </source>
</evidence>
<feature type="compositionally biased region" description="Low complexity" evidence="9">
    <location>
        <begin position="115"/>
        <end position="133"/>
    </location>
</feature>
<keyword evidence="4" id="KW-0256">Endoplasmic reticulum</keyword>
<dbReference type="PROSITE" id="PS51847">
    <property type="entry name" value="SMP"/>
    <property type="match status" value="1"/>
</dbReference>
<evidence type="ECO:0000256" key="9">
    <source>
        <dbReference type="SAM" id="MobiDB-lite"/>
    </source>
</evidence>
<evidence type="ECO:0000256" key="8">
    <source>
        <dbReference type="ARBA" id="ARBA00023136"/>
    </source>
</evidence>
<dbReference type="GO" id="GO:0005789">
    <property type="term" value="C:endoplasmic reticulum membrane"/>
    <property type="evidence" value="ECO:0007669"/>
    <property type="project" value="UniProtKB-SubCell"/>
</dbReference>
<dbReference type="Pfam" id="PF10296">
    <property type="entry name" value="MMM1"/>
    <property type="match status" value="1"/>
</dbReference>
<evidence type="ECO:0000256" key="5">
    <source>
        <dbReference type="ARBA" id="ARBA00022989"/>
    </source>
</evidence>
<evidence type="ECO:0000259" key="11">
    <source>
        <dbReference type="PROSITE" id="PS51847"/>
    </source>
</evidence>
<feature type="domain" description="SMP-LTD" evidence="11">
    <location>
        <begin position="174"/>
        <end position="379"/>
    </location>
</feature>
<sequence>MDAILRGGAAATKAVSSAAAAAITGAGTDAQAGSGAGAAAEAGWLSYWTSDAPRDTSAAGSSSMLGFASSSSSSSSSSAVVPFLAGMIVGQTLLIATILTLLWLLVLRNNPRQPSSGSGSASASGSTSASAGSITTDANGKASKSPIRVRVSRQSEQAFFKALHQQTFAKTKATNETCLWLNVVLARIYHDVTSSDAVMDRLLRFLKTSLNSARNPPFLGPISVESLVLGDAIPVIENVVVNTDYNPSGSQPLDLRAVFTIDFQGEIALTCNTSLVLNWPVDGLASTSVTATVRLTSVRAKVQLHLPCPIRSTDMPEAPENMFSFAFVEEPQFSFTTDTAIGQRVHLSSEKLASIITTNVRKALINKCVLPAQIRFQLFSELVEQRRATAEQRARAQPPVML</sequence>
<reference evidence="13" key="1">
    <citation type="submission" date="2011-02" db="EMBL/GenBank/DDBJ databases">
        <title>The Genome Sequence of Capsaspora owczarzaki ATCC 30864.</title>
        <authorList>
            <person name="Russ C."/>
            <person name="Cuomo C."/>
            <person name="Burger G."/>
            <person name="Gray M.W."/>
            <person name="Holland P.W.H."/>
            <person name="King N."/>
            <person name="Lang F.B.F."/>
            <person name="Roger A.J."/>
            <person name="Ruiz-Trillo I."/>
            <person name="Young S.K."/>
            <person name="Zeng Q."/>
            <person name="Gargeya S."/>
            <person name="Alvarado L."/>
            <person name="Berlin A."/>
            <person name="Chapman S.B."/>
            <person name="Chen Z."/>
            <person name="Freedman E."/>
            <person name="Gellesch M."/>
            <person name="Goldberg J."/>
            <person name="Griggs A."/>
            <person name="Gujja S."/>
            <person name="Heilman E."/>
            <person name="Heiman D."/>
            <person name="Howarth C."/>
            <person name="Mehta T."/>
            <person name="Neiman D."/>
            <person name="Pearson M."/>
            <person name="Roberts A."/>
            <person name="Saif S."/>
            <person name="Shea T."/>
            <person name="Shenoy N."/>
            <person name="Sisk P."/>
            <person name="Stolte C."/>
            <person name="Sykes S."/>
            <person name="White J."/>
            <person name="Yandava C."/>
            <person name="Haas B."/>
            <person name="Nusbaum C."/>
            <person name="Birren B."/>
        </authorList>
    </citation>
    <scope>NUCLEOTIDE SEQUENCE</scope>
    <source>
        <strain evidence="13">ATCC 30864</strain>
    </source>
</reference>
<evidence type="ECO:0000256" key="6">
    <source>
        <dbReference type="ARBA" id="ARBA00023055"/>
    </source>
</evidence>
<dbReference type="InterPro" id="IPR019411">
    <property type="entry name" value="MMM1_dom"/>
</dbReference>
<dbReference type="GO" id="GO:0008289">
    <property type="term" value="F:lipid binding"/>
    <property type="evidence" value="ECO:0007669"/>
    <property type="project" value="UniProtKB-KW"/>
</dbReference>
<evidence type="ECO:0000256" key="10">
    <source>
        <dbReference type="SAM" id="Phobius"/>
    </source>
</evidence>
<dbReference type="PANTHER" id="PTHR13466:SF0">
    <property type="entry name" value="SMP-LTD DOMAIN-CONTAINING PROTEIN"/>
    <property type="match status" value="1"/>
</dbReference>
<feature type="transmembrane region" description="Helical" evidence="10">
    <location>
        <begin position="79"/>
        <end position="106"/>
    </location>
</feature>
<dbReference type="PhylomeDB" id="A0A0D2U6I9"/>
<keyword evidence="6" id="KW-0445">Lipid transport</keyword>
<dbReference type="OrthoDB" id="5599157at2759"/>
<dbReference type="EMBL" id="KE346362">
    <property type="protein sequence ID" value="KJE90771.1"/>
    <property type="molecule type" value="Genomic_DNA"/>
</dbReference>
<dbReference type="Proteomes" id="UP000008743">
    <property type="component" value="Unassembled WGS sequence"/>
</dbReference>
<evidence type="ECO:0000313" key="13">
    <source>
        <dbReference type="Proteomes" id="UP000008743"/>
    </source>
</evidence>
<dbReference type="RefSeq" id="XP_004348776.1">
    <property type="nucleotide sequence ID" value="XM_004348726.2"/>
</dbReference>